<dbReference type="SUPFAM" id="SSF53474">
    <property type="entry name" value="alpha/beta-Hydrolases"/>
    <property type="match status" value="1"/>
</dbReference>
<dbReference type="InterPro" id="IPR022742">
    <property type="entry name" value="Hydrolase_4"/>
</dbReference>
<evidence type="ECO:0000313" key="3">
    <source>
        <dbReference type="Proteomes" id="UP000499080"/>
    </source>
</evidence>
<feature type="domain" description="Serine aminopeptidase S33" evidence="1">
    <location>
        <begin position="30"/>
        <end position="136"/>
    </location>
</feature>
<reference evidence="2 3" key="1">
    <citation type="journal article" date="2019" name="Sci. Rep.">
        <title>Orb-weaving spider Araneus ventricosus genome elucidates the spidroin gene catalogue.</title>
        <authorList>
            <person name="Kono N."/>
            <person name="Nakamura H."/>
            <person name="Ohtoshi R."/>
            <person name="Moran D.A.P."/>
            <person name="Shinohara A."/>
            <person name="Yoshida Y."/>
            <person name="Fujiwara M."/>
            <person name="Mori M."/>
            <person name="Tomita M."/>
            <person name="Arakawa K."/>
        </authorList>
    </citation>
    <scope>NUCLEOTIDE SEQUENCE [LARGE SCALE GENOMIC DNA]</scope>
</reference>
<dbReference type="InterPro" id="IPR051044">
    <property type="entry name" value="MAG_DAG_Lipase"/>
</dbReference>
<evidence type="ECO:0000313" key="2">
    <source>
        <dbReference type="EMBL" id="GBN44561.1"/>
    </source>
</evidence>
<dbReference type="EMBL" id="BGPR01010153">
    <property type="protein sequence ID" value="GBN44561.1"/>
    <property type="molecule type" value="Genomic_DNA"/>
</dbReference>
<dbReference type="Pfam" id="PF12146">
    <property type="entry name" value="Hydrolase_4"/>
    <property type="match status" value="1"/>
</dbReference>
<evidence type="ECO:0000259" key="1">
    <source>
        <dbReference type="Pfam" id="PF12146"/>
    </source>
</evidence>
<sequence length="156" mass="17823">MQCDSPAAFPFIKAVPLPSSNPSRRTHPLKKLVPRHLTEALSRRKSVHHACSRNPKRFPESQESENRLLLLETYGEAQEISAKFPEIKVPFLVLHGCQDKICHVDGSRRLFELASSTDKGLKVYPLGYHSLLNEPDDISTDVVESIVEWFERRVDY</sequence>
<dbReference type="OrthoDB" id="2498029at2759"/>
<dbReference type="InterPro" id="IPR029058">
    <property type="entry name" value="AB_hydrolase_fold"/>
</dbReference>
<comment type="caution">
    <text evidence="2">The sequence shown here is derived from an EMBL/GenBank/DDBJ whole genome shotgun (WGS) entry which is preliminary data.</text>
</comment>
<dbReference type="Gene3D" id="3.40.50.1820">
    <property type="entry name" value="alpha/beta hydrolase"/>
    <property type="match status" value="1"/>
</dbReference>
<name>A0A4Y2NZQ5_ARAVE</name>
<gene>
    <name evidence="2" type="ORF">AVEN_214970_1</name>
</gene>
<keyword evidence="3" id="KW-1185">Reference proteome</keyword>
<dbReference type="AlphaFoldDB" id="A0A4Y2NZQ5"/>
<proteinExistence type="predicted"/>
<protein>
    <recommendedName>
        <fullName evidence="1">Serine aminopeptidase S33 domain-containing protein</fullName>
    </recommendedName>
</protein>
<accession>A0A4Y2NZQ5</accession>
<dbReference type="Proteomes" id="UP000499080">
    <property type="component" value="Unassembled WGS sequence"/>
</dbReference>
<organism evidence="2 3">
    <name type="scientific">Araneus ventricosus</name>
    <name type="common">Orbweaver spider</name>
    <name type="synonym">Epeira ventricosa</name>
    <dbReference type="NCBI Taxonomy" id="182803"/>
    <lineage>
        <taxon>Eukaryota</taxon>
        <taxon>Metazoa</taxon>
        <taxon>Ecdysozoa</taxon>
        <taxon>Arthropoda</taxon>
        <taxon>Chelicerata</taxon>
        <taxon>Arachnida</taxon>
        <taxon>Araneae</taxon>
        <taxon>Araneomorphae</taxon>
        <taxon>Entelegynae</taxon>
        <taxon>Araneoidea</taxon>
        <taxon>Araneidae</taxon>
        <taxon>Araneus</taxon>
    </lineage>
</organism>
<dbReference type="PANTHER" id="PTHR11614">
    <property type="entry name" value="PHOSPHOLIPASE-RELATED"/>
    <property type="match status" value="1"/>
</dbReference>